<dbReference type="GeneID" id="37029103"/>
<evidence type="ECO:0000256" key="7">
    <source>
        <dbReference type="RuleBase" id="RU000382"/>
    </source>
</evidence>
<evidence type="ECO:0008006" key="10">
    <source>
        <dbReference type="Google" id="ProtNLM"/>
    </source>
</evidence>
<dbReference type="Gene3D" id="3.40.640.10">
    <property type="entry name" value="Type I PLP-dependent aspartate aminotransferase-like (Major domain)"/>
    <property type="match status" value="1"/>
</dbReference>
<dbReference type="STRING" id="1569628.A0A316V5F6"/>
<evidence type="ECO:0000313" key="9">
    <source>
        <dbReference type="Proteomes" id="UP000245884"/>
    </source>
</evidence>
<evidence type="ECO:0000256" key="6">
    <source>
        <dbReference type="PIRSR" id="PIRSR602129-50"/>
    </source>
</evidence>
<dbReference type="AlphaFoldDB" id="A0A316V5F6"/>
<dbReference type="GO" id="GO:0019752">
    <property type="term" value="P:carboxylic acid metabolic process"/>
    <property type="evidence" value="ECO:0007669"/>
    <property type="project" value="InterPro"/>
</dbReference>
<feature type="modified residue" description="N6-(pyridoxal phosphate)lysine" evidence="6">
    <location>
        <position position="345"/>
    </location>
</feature>
<proteinExistence type="inferred from homology"/>
<dbReference type="Proteomes" id="UP000245884">
    <property type="component" value="Unassembled WGS sequence"/>
</dbReference>
<dbReference type="InterPro" id="IPR002129">
    <property type="entry name" value="PyrdxlP-dep_de-COase"/>
</dbReference>
<evidence type="ECO:0000256" key="2">
    <source>
        <dbReference type="ARBA" id="ARBA00009533"/>
    </source>
</evidence>
<keyword evidence="4 6" id="KW-0663">Pyridoxal phosphate</keyword>
<dbReference type="PANTHER" id="PTHR11999:SF70">
    <property type="entry name" value="MIP05841P"/>
    <property type="match status" value="1"/>
</dbReference>
<comment type="cofactor">
    <cofactor evidence="1 6 7">
        <name>pyridoxal 5'-phosphate</name>
        <dbReference type="ChEBI" id="CHEBI:597326"/>
    </cofactor>
</comment>
<gene>
    <name evidence="8" type="ORF">BDZ90DRAFT_235972</name>
</gene>
<dbReference type="SUPFAM" id="SSF53383">
    <property type="entry name" value="PLP-dependent transferases"/>
    <property type="match status" value="1"/>
</dbReference>
<evidence type="ECO:0000256" key="4">
    <source>
        <dbReference type="ARBA" id="ARBA00022898"/>
    </source>
</evidence>
<dbReference type="InterPro" id="IPR015421">
    <property type="entry name" value="PyrdxlP-dep_Trfase_major"/>
</dbReference>
<dbReference type="GO" id="GO:0016831">
    <property type="term" value="F:carboxy-lyase activity"/>
    <property type="evidence" value="ECO:0007669"/>
    <property type="project" value="UniProtKB-KW"/>
</dbReference>
<reference evidence="8 9" key="1">
    <citation type="journal article" date="2018" name="Mol. Biol. Evol.">
        <title>Broad Genomic Sampling Reveals a Smut Pathogenic Ancestry of the Fungal Clade Ustilaginomycotina.</title>
        <authorList>
            <person name="Kijpornyongpan T."/>
            <person name="Mondo S.J."/>
            <person name="Barry K."/>
            <person name="Sandor L."/>
            <person name="Lee J."/>
            <person name="Lipzen A."/>
            <person name="Pangilinan J."/>
            <person name="LaButti K."/>
            <person name="Hainaut M."/>
            <person name="Henrissat B."/>
            <person name="Grigoriev I.V."/>
            <person name="Spatafora J.W."/>
            <person name="Aime M.C."/>
        </authorList>
    </citation>
    <scope>NUCLEOTIDE SEQUENCE [LARGE SCALE GENOMIC DNA]</scope>
    <source>
        <strain evidence="8 9">MCA 5214</strain>
    </source>
</reference>
<dbReference type="InterPro" id="IPR015424">
    <property type="entry name" value="PyrdxlP-dep_Trfase"/>
</dbReference>
<dbReference type="InterPro" id="IPR021115">
    <property type="entry name" value="Pyridoxal-P_BS"/>
</dbReference>
<evidence type="ECO:0000256" key="1">
    <source>
        <dbReference type="ARBA" id="ARBA00001933"/>
    </source>
</evidence>
<dbReference type="GO" id="GO:0030170">
    <property type="term" value="F:pyridoxal phosphate binding"/>
    <property type="evidence" value="ECO:0007669"/>
    <property type="project" value="InterPro"/>
</dbReference>
<dbReference type="Pfam" id="PF00282">
    <property type="entry name" value="Pyridoxal_deC"/>
    <property type="match status" value="2"/>
</dbReference>
<dbReference type="PANTHER" id="PTHR11999">
    <property type="entry name" value="GROUP II PYRIDOXAL-5-PHOSPHATE DECARBOXYLASE"/>
    <property type="match status" value="1"/>
</dbReference>
<sequence length="530" mass="57645">MMDIEGFRRAGYAAVDQICDYYASLQGNEHPVAAQVEPGFLSKLIPSEAPQHGEDWSVIEQDYQTKIMPGITHWQAPNFMAYYPCNATFEGGLADLHAAMISNPGFNWTCSPSVTELEIITLDWVAKVLGLSDDFLSTSPSGLGGGIILGSASEVCVTMAIGARERALRALAEEHPPPQTDSTNSAAAGPSNAAKAIAASATVLANSALSKWRGNLASRLVMYGTTQTHSIAAKAAIILGLDFRALEVTKEDGFALRGATLRAALLEDQSVGRVPFMLVASLGTTSSGAVDNLQEITEVAKDFPSLWVHVDAAYAGVALALPELREQCYSDALRHVDSFSTNLHKWGLVQFDCSPLFLRDRGVLSSALTVTPEYLRTRQGDAGSVLDMRNMQIPLGRRFRSLKIWFVLRSYGVQGFQEHIRRGIKCADVFAGLMGEDERFEMVAPPNFALRVFRLTSAGAAGGEDVDALNRRFWDMLQTRNSELLLTQTVLPDVGFCIRLVPGSTLCREEHMHAAWKVVKECADKTLGVQ</sequence>
<comment type="similarity">
    <text evidence="2 7">Belongs to the group II decarboxylase family.</text>
</comment>
<accession>A0A316V5F6</accession>
<organism evidence="8 9">
    <name type="scientific">Jaminaea rosea</name>
    <dbReference type="NCBI Taxonomy" id="1569628"/>
    <lineage>
        <taxon>Eukaryota</taxon>
        <taxon>Fungi</taxon>
        <taxon>Dikarya</taxon>
        <taxon>Basidiomycota</taxon>
        <taxon>Ustilaginomycotina</taxon>
        <taxon>Exobasidiomycetes</taxon>
        <taxon>Microstromatales</taxon>
        <taxon>Microstromatales incertae sedis</taxon>
        <taxon>Jaminaea</taxon>
    </lineage>
</organism>
<dbReference type="PROSITE" id="PS00392">
    <property type="entry name" value="DDC_GAD_HDC_YDC"/>
    <property type="match status" value="1"/>
</dbReference>
<keyword evidence="5 7" id="KW-0456">Lyase</keyword>
<dbReference type="InterPro" id="IPR010977">
    <property type="entry name" value="Aromatic_deC"/>
</dbReference>
<evidence type="ECO:0000256" key="5">
    <source>
        <dbReference type="ARBA" id="ARBA00023239"/>
    </source>
</evidence>
<dbReference type="EMBL" id="KZ819662">
    <property type="protein sequence ID" value="PWN30645.1"/>
    <property type="molecule type" value="Genomic_DNA"/>
</dbReference>
<dbReference type="RefSeq" id="XP_025365257.1">
    <property type="nucleotide sequence ID" value="XM_025507280.1"/>
</dbReference>
<dbReference type="GO" id="GO:0005737">
    <property type="term" value="C:cytoplasm"/>
    <property type="evidence" value="ECO:0007669"/>
    <property type="project" value="TreeGrafter"/>
</dbReference>
<dbReference type="PRINTS" id="PR00800">
    <property type="entry name" value="YHDCRBOXLASE"/>
</dbReference>
<dbReference type="OrthoDB" id="639767at2759"/>
<name>A0A316V5F6_9BASI</name>
<evidence type="ECO:0000256" key="3">
    <source>
        <dbReference type="ARBA" id="ARBA00022793"/>
    </source>
</evidence>
<dbReference type="Gene3D" id="1.20.1340.10">
    <property type="entry name" value="dopa decarboxylase, N-terminal domain"/>
    <property type="match status" value="1"/>
</dbReference>
<evidence type="ECO:0000313" key="8">
    <source>
        <dbReference type="EMBL" id="PWN30645.1"/>
    </source>
</evidence>
<dbReference type="Gene3D" id="3.90.1150.10">
    <property type="entry name" value="Aspartate Aminotransferase, domain 1"/>
    <property type="match status" value="1"/>
</dbReference>
<keyword evidence="9" id="KW-1185">Reference proteome</keyword>
<dbReference type="InterPro" id="IPR015422">
    <property type="entry name" value="PyrdxlP-dep_Trfase_small"/>
</dbReference>
<protein>
    <recommendedName>
        <fullName evidence="10">PLP-dependent transferase</fullName>
    </recommendedName>
</protein>
<dbReference type="GO" id="GO:0006520">
    <property type="term" value="P:amino acid metabolic process"/>
    <property type="evidence" value="ECO:0007669"/>
    <property type="project" value="InterPro"/>
</dbReference>
<keyword evidence="3" id="KW-0210">Decarboxylase</keyword>